<comment type="similarity">
    <text evidence="3 7">Belongs to the inositol monophosphatase superfamily.</text>
</comment>
<evidence type="ECO:0000256" key="3">
    <source>
        <dbReference type="ARBA" id="ARBA00009759"/>
    </source>
</evidence>
<protein>
    <recommendedName>
        <fullName evidence="7">Inositol-1-monophosphatase</fullName>
        <ecNumber evidence="7">3.1.3.25</ecNumber>
    </recommendedName>
</protein>
<comment type="catalytic activity">
    <reaction evidence="1 7">
        <text>a myo-inositol phosphate + H2O = myo-inositol + phosphate</text>
        <dbReference type="Rhea" id="RHEA:24056"/>
        <dbReference type="ChEBI" id="CHEBI:15377"/>
        <dbReference type="ChEBI" id="CHEBI:17268"/>
        <dbReference type="ChEBI" id="CHEBI:43474"/>
        <dbReference type="ChEBI" id="CHEBI:84139"/>
        <dbReference type="EC" id="3.1.3.25"/>
    </reaction>
</comment>
<evidence type="ECO:0000256" key="1">
    <source>
        <dbReference type="ARBA" id="ARBA00001033"/>
    </source>
</evidence>
<keyword evidence="5 7" id="KW-0378">Hydrolase</keyword>
<name>A0ABM8G5D2_9CELL</name>
<dbReference type="SUPFAM" id="SSF56655">
    <property type="entry name" value="Carbohydrate phosphatase"/>
    <property type="match status" value="1"/>
</dbReference>
<dbReference type="CDD" id="cd01639">
    <property type="entry name" value="IMPase"/>
    <property type="match status" value="1"/>
</dbReference>
<dbReference type="PANTHER" id="PTHR20854">
    <property type="entry name" value="INOSITOL MONOPHOSPHATASE"/>
    <property type="match status" value="1"/>
</dbReference>
<evidence type="ECO:0000256" key="4">
    <source>
        <dbReference type="ARBA" id="ARBA00022723"/>
    </source>
</evidence>
<dbReference type="EC" id="3.1.3.25" evidence="7"/>
<evidence type="ECO:0000313" key="9">
    <source>
        <dbReference type="EMBL" id="BDZ43370.1"/>
    </source>
</evidence>
<keyword evidence="6 7" id="KW-0460">Magnesium</keyword>
<gene>
    <name evidence="9" type="ORF">GCM10025865_26690</name>
</gene>
<dbReference type="PROSITE" id="PS00629">
    <property type="entry name" value="IMP_1"/>
    <property type="match status" value="1"/>
</dbReference>
<dbReference type="PRINTS" id="PR00377">
    <property type="entry name" value="IMPHPHTASES"/>
</dbReference>
<reference evidence="10" key="1">
    <citation type="journal article" date="2019" name="Int. J. Syst. Evol. Microbiol.">
        <title>The Global Catalogue of Microorganisms (GCM) 10K type strain sequencing project: providing services to taxonomists for standard genome sequencing and annotation.</title>
        <authorList>
            <consortium name="The Broad Institute Genomics Platform"/>
            <consortium name="The Broad Institute Genome Sequencing Center for Infectious Disease"/>
            <person name="Wu L."/>
            <person name="Ma J."/>
        </authorList>
    </citation>
    <scope>NUCLEOTIDE SEQUENCE [LARGE SCALE GENOMIC DNA]</scope>
    <source>
        <strain evidence="10">NBRC 108565</strain>
    </source>
</reference>
<accession>A0ABM8G5D2</accession>
<feature type="compositionally biased region" description="Acidic residues" evidence="8">
    <location>
        <begin position="7"/>
        <end position="16"/>
    </location>
</feature>
<evidence type="ECO:0000256" key="5">
    <source>
        <dbReference type="ARBA" id="ARBA00022801"/>
    </source>
</evidence>
<evidence type="ECO:0000256" key="2">
    <source>
        <dbReference type="ARBA" id="ARBA00001946"/>
    </source>
</evidence>
<feature type="region of interest" description="Disordered" evidence="8">
    <location>
        <begin position="1"/>
        <end position="32"/>
    </location>
</feature>
<dbReference type="InterPro" id="IPR020583">
    <property type="entry name" value="Inositol_monoP_metal-BS"/>
</dbReference>
<dbReference type="Gene3D" id="3.30.540.10">
    <property type="entry name" value="Fructose-1,6-Bisphosphatase, subunit A, domain 1"/>
    <property type="match status" value="1"/>
</dbReference>
<evidence type="ECO:0000256" key="7">
    <source>
        <dbReference type="RuleBase" id="RU364068"/>
    </source>
</evidence>
<dbReference type="Pfam" id="PF00459">
    <property type="entry name" value="Inositol_P"/>
    <property type="match status" value="1"/>
</dbReference>
<dbReference type="PANTHER" id="PTHR20854:SF4">
    <property type="entry name" value="INOSITOL-1-MONOPHOSPHATASE-RELATED"/>
    <property type="match status" value="1"/>
</dbReference>
<comment type="cofactor">
    <cofactor evidence="2 7">
        <name>Mg(2+)</name>
        <dbReference type="ChEBI" id="CHEBI:18420"/>
    </cofactor>
</comment>
<keyword evidence="10" id="KW-1185">Reference proteome</keyword>
<dbReference type="EMBL" id="AP027729">
    <property type="protein sequence ID" value="BDZ43370.1"/>
    <property type="molecule type" value="Genomic_DNA"/>
</dbReference>
<organism evidence="9 10">
    <name type="scientific">Paraoerskovia sediminicola</name>
    <dbReference type="NCBI Taxonomy" id="1138587"/>
    <lineage>
        <taxon>Bacteria</taxon>
        <taxon>Bacillati</taxon>
        <taxon>Actinomycetota</taxon>
        <taxon>Actinomycetes</taxon>
        <taxon>Micrococcales</taxon>
        <taxon>Cellulomonadaceae</taxon>
        <taxon>Paraoerskovia</taxon>
    </lineage>
</organism>
<dbReference type="InterPro" id="IPR033942">
    <property type="entry name" value="IMPase"/>
</dbReference>
<evidence type="ECO:0000313" key="10">
    <source>
        <dbReference type="Proteomes" id="UP001321475"/>
    </source>
</evidence>
<proteinExistence type="inferred from homology"/>
<dbReference type="PROSITE" id="PS00630">
    <property type="entry name" value="IMP_2"/>
    <property type="match status" value="1"/>
</dbReference>
<evidence type="ECO:0000256" key="6">
    <source>
        <dbReference type="ARBA" id="ARBA00022842"/>
    </source>
</evidence>
<evidence type="ECO:0000256" key="8">
    <source>
        <dbReference type="SAM" id="MobiDB-lite"/>
    </source>
</evidence>
<sequence>MSRPEREDPDVAEPTDAEATGATGATGSADLPSSQELRELAVALATAAGALVREARTRTVEVAATKSTDVDVVTRTDTDSEALLHRMIAQARPQDGILGEEGTSVAGTSGLTWVLDPVDGTVNFLYDVAPFAVSVAVCAGPPEPGAWTLLAGAVHDVPGDRTWSAARDGGAYLDEQRIPPVAARPLGQSLVGTGFGYDAGRRAAQAEVLTRVLPEVRDIRRLGSAAIDLCLVASGRLDLYYERGLNPWDMAAGELVATESGAVVRGLGERPADARMTVAGPAESVDALARILEQARADEGA</sequence>
<keyword evidence="4 7" id="KW-0479">Metal-binding</keyword>
<dbReference type="InterPro" id="IPR000760">
    <property type="entry name" value="Inositol_monophosphatase-like"/>
</dbReference>
<dbReference type="InterPro" id="IPR020550">
    <property type="entry name" value="Inositol_monophosphatase_CS"/>
</dbReference>
<dbReference type="Gene3D" id="3.40.190.80">
    <property type="match status" value="1"/>
</dbReference>
<dbReference type="Proteomes" id="UP001321475">
    <property type="component" value="Chromosome"/>
</dbReference>